<dbReference type="GO" id="GO:0006412">
    <property type="term" value="P:translation"/>
    <property type="evidence" value="ECO:0007669"/>
    <property type="project" value="InterPro"/>
</dbReference>
<dbReference type="EMBL" id="AUZY01000753">
    <property type="protein sequence ID" value="EQD77511.1"/>
    <property type="molecule type" value="Genomic_DNA"/>
</dbReference>
<dbReference type="GO" id="GO:0005840">
    <property type="term" value="C:ribosome"/>
    <property type="evidence" value="ECO:0007669"/>
    <property type="project" value="UniProtKB-KW"/>
</dbReference>
<accession>T1BX14</accession>
<protein>
    <recommendedName>
        <fullName evidence="4">Large ribosomal subunit protein eL21</fullName>
    </recommendedName>
    <alternativeName>
        <fullName evidence="5">50S ribosomal protein L21e</fullName>
    </alternativeName>
</protein>
<comment type="similarity">
    <text evidence="1">Belongs to the eukaryotic ribosomal protein eL21 family.</text>
</comment>
<dbReference type="InterPro" id="IPR001147">
    <property type="entry name" value="Ribosomal_eL21"/>
</dbReference>
<proteinExistence type="inferred from homology"/>
<comment type="caution">
    <text evidence="7">The sequence shown here is derived from an EMBL/GenBank/DDBJ whole genome shotgun (WGS) entry which is preliminary data.</text>
</comment>
<dbReference type="NCBIfam" id="NF003303">
    <property type="entry name" value="PRK04306.1"/>
    <property type="match status" value="1"/>
</dbReference>
<name>T1BX14_9ZZZZ</name>
<evidence type="ECO:0000256" key="4">
    <source>
        <dbReference type="ARBA" id="ARBA00035219"/>
    </source>
</evidence>
<dbReference type="Pfam" id="PF01157">
    <property type="entry name" value="Ribosomal_L21e"/>
    <property type="match status" value="1"/>
</dbReference>
<organism evidence="7">
    <name type="scientific">mine drainage metagenome</name>
    <dbReference type="NCBI Taxonomy" id="410659"/>
    <lineage>
        <taxon>unclassified sequences</taxon>
        <taxon>metagenomes</taxon>
        <taxon>ecological metagenomes</taxon>
    </lineage>
</organism>
<reference evidence="7" key="1">
    <citation type="submission" date="2013-08" db="EMBL/GenBank/DDBJ databases">
        <authorList>
            <person name="Mendez C."/>
            <person name="Richter M."/>
            <person name="Ferrer M."/>
            <person name="Sanchez J."/>
        </authorList>
    </citation>
    <scope>NUCLEOTIDE SEQUENCE</scope>
</reference>
<dbReference type="AlphaFoldDB" id="T1BX14"/>
<gene>
    <name evidence="7" type="ORF">B1B_01025</name>
</gene>
<evidence type="ECO:0000256" key="5">
    <source>
        <dbReference type="ARBA" id="ARBA00035508"/>
    </source>
</evidence>
<dbReference type="PANTHER" id="PTHR20981">
    <property type="entry name" value="60S RIBOSOMAL PROTEIN L21"/>
    <property type="match status" value="1"/>
</dbReference>
<keyword evidence="2 7" id="KW-0689">Ribosomal protein</keyword>
<dbReference type="GO" id="GO:0003735">
    <property type="term" value="F:structural constituent of ribosome"/>
    <property type="evidence" value="ECO:0007669"/>
    <property type="project" value="InterPro"/>
</dbReference>
<dbReference type="InterPro" id="IPR036948">
    <property type="entry name" value="Ribosomal_eL21_sf"/>
</dbReference>
<keyword evidence="3" id="KW-0687">Ribonucleoprotein</keyword>
<evidence type="ECO:0000256" key="6">
    <source>
        <dbReference type="SAM" id="MobiDB-lite"/>
    </source>
</evidence>
<dbReference type="HAMAP" id="MF_00369">
    <property type="entry name" value="Ribosomal_eL21"/>
    <property type="match status" value="1"/>
</dbReference>
<reference evidence="7" key="2">
    <citation type="journal article" date="2014" name="ISME J.">
        <title>Microbial stratification in low pH oxic and suboxic macroscopic growths along an acid mine drainage.</title>
        <authorList>
            <person name="Mendez-Garcia C."/>
            <person name="Mesa V."/>
            <person name="Sprenger R.R."/>
            <person name="Richter M."/>
            <person name="Diez M.S."/>
            <person name="Solano J."/>
            <person name="Bargiela R."/>
            <person name="Golyshina O.V."/>
            <person name="Manteca A."/>
            <person name="Ramos J.L."/>
            <person name="Gallego J.R."/>
            <person name="Llorente I."/>
            <person name="Martins Dos Santos V.A."/>
            <person name="Jensen O.N."/>
            <person name="Pelaez A.I."/>
            <person name="Sanchez J."/>
            <person name="Ferrer M."/>
        </authorList>
    </citation>
    <scope>NUCLEOTIDE SEQUENCE</scope>
</reference>
<evidence type="ECO:0000313" key="7">
    <source>
        <dbReference type="EMBL" id="EQD77511.1"/>
    </source>
</evidence>
<feature type="compositionally biased region" description="Basic residues" evidence="6">
    <location>
        <begin position="1"/>
        <end position="21"/>
    </location>
</feature>
<dbReference type="GO" id="GO:1990904">
    <property type="term" value="C:ribonucleoprotein complex"/>
    <property type="evidence" value="ECO:0007669"/>
    <property type="project" value="UniProtKB-KW"/>
</dbReference>
<dbReference type="InterPro" id="IPR008991">
    <property type="entry name" value="Translation_prot_SH3-like_sf"/>
</dbReference>
<dbReference type="InterPro" id="IPR022856">
    <property type="entry name" value="Ribosomal_eL21_arc"/>
</dbReference>
<dbReference type="Gene3D" id="2.30.30.70">
    <property type="entry name" value="Ribosomal protein L21"/>
    <property type="match status" value="1"/>
</dbReference>
<evidence type="ECO:0000256" key="1">
    <source>
        <dbReference type="ARBA" id="ARBA00008427"/>
    </source>
</evidence>
<feature type="region of interest" description="Disordered" evidence="6">
    <location>
        <begin position="1"/>
        <end position="25"/>
    </location>
</feature>
<dbReference type="SUPFAM" id="SSF50104">
    <property type="entry name" value="Translation proteins SH3-like domain"/>
    <property type="match status" value="1"/>
</dbReference>
<evidence type="ECO:0000256" key="2">
    <source>
        <dbReference type="ARBA" id="ARBA00022980"/>
    </source>
</evidence>
<evidence type="ECO:0000256" key="3">
    <source>
        <dbReference type="ARBA" id="ARBA00023274"/>
    </source>
</evidence>
<sequence length="101" mass="11315">MVKSSKGFRSRSRGTFTKHVRERGSPPVTRFLRKFEIGQKVVVRIEPSDAHGVPHPRYQGRVCTVVAAVGRAYRIEFLDGGKRKQLIANPVHLAPADTRGH</sequence>